<reference evidence="1" key="1">
    <citation type="submission" date="2016-07" db="EMBL/GenBank/DDBJ databases">
        <authorList>
            <person name="Bretaudeau A."/>
        </authorList>
    </citation>
    <scope>NUCLEOTIDE SEQUENCE</scope>
    <source>
        <strain evidence="1">Rice</strain>
        <tissue evidence="1">Whole body</tissue>
    </source>
</reference>
<proteinExistence type="predicted"/>
<dbReference type="EMBL" id="ODYU01006956">
    <property type="protein sequence ID" value="SOQ49275.1"/>
    <property type="molecule type" value="Genomic_DNA"/>
</dbReference>
<evidence type="ECO:0000313" key="1">
    <source>
        <dbReference type="EMBL" id="SOQ49275.1"/>
    </source>
</evidence>
<dbReference type="AlphaFoldDB" id="A0A2H1W852"/>
<name>A0A2H1W852_SPOFR</name>
<organism evidence="1">
    <name type="scientific">Spodoptera frugiperda</name>
    <name type="common">Fall armyworm</name>
    <dbReference type="NCBI Taxonomy" id="7108"/>
    <lineage>
        <taxon>Eukaryota</taxon>
        <taxon>Metazoa</taxon>
        <taxon>Ecdysozoa</taxon>
        <taxon>Arthropoda</taxon>
        <taxon>Hexapoda</taxon>
        <taxon>Insecta</taxon>
        <taxon>Pterygota</taxon>
        <taxon>Neoptera</taxon>
        <taxon>Endopterygota</taxon>
        <taxon>Lepidoptera</taxon>
        <taxon>Glossata</taxon>
        <taxon>Ditrysia</taxon>
        <taxon>Noctuoidea</taxon>
        <taxon>Noctuidae</taxon>
        <taxon>Amphipyrinae</taxon>
        <taxon>Spodoptera</taxon>
    </lineage>
</organism>
<gene>
    <name evidence="1" type="ORF">SFRICE_021728</name>
</gene>
<protein>
    <submittedName>
        <fullName evidence="1">SFRICE_021728</fullName>
    </submittedName>
</protein>
<sequence length="182" mass="20431">MGEGDGDRMTVLICSVKVGFNHVGVTTLGNSEYKQLTYQKLPVLTGYLPCYVCTIKRRSSVIIVLAIVLKYRKLIDINKHGKYPVSSSNNNVSDHPIYFVAGSKTVIHFPGTRRTSVFRCFHVCIYCRSWLTGVAVVWKVVEGLSQLKKNDAFPTKMCYATLLCCNHILWYTLLSTGGKELN</sequence>
<accession>A0A2H1W852</accession>